<protein>
    <submittedName>
        <fullName evidence="13 14">3 beta-hydroxysteroid dehydrogenase/Delta 5--&gt;4-isomerase type 2</fullName>
    </submittedName>
</protein>
<evidence type="ECO:0000313" key="14">
    <source>
        <dbReference type="RefSeq" id="XP_020858900.1"/>
    </source>
</evidence>
<keyword evidence="8" id="KW-0496">Mitochondrion</keyword>
<dbReference type="Pfam" id="PF01073">
    <property type="entry name" value="3Beta_HSD"/>
    <property type="match status" value="1"/>
</dbReference>
<dbReference type="KEGG" id="pcw:110219672"/>
<evidence type="ECO:0000313" key="13">
    <source>
        <dbReference type="RefSeq" id="XP_020858896.1"/>
    </source>
</evidence>
<dbReference type="RefSeq" id="XP_020858896.1">
    <property type="nucleotide sequence ID" value="XM_021003237.1"/>
</dbReference>
<evidence type="ECO:0000256" key="9">
    <source>
        <dbReference type="ARBA" id="ARBA00023136"/>
    </source>
</evidence>
<gene>
    <name evidence="13 14" type="primary">HSD3B2</name>
</gene>
<reference evidence="13 14" key="1">
    <citation type="submission" date="2025-04" db="UniProtKB">
        <authorList>
            <consortium name="RefSeq"/>
        </authorList>
    </citation>
    <scope>IDENTIFICATION</scope>
    <source>
        <tissue evidence="13 14">Spleen</tissue>
    </source>
</reference>
<dbReference type="GeneTree" id="ENSGT00940000155444"/>
<evidence type="ECO:0000256" key="8">
    <source>
        <dbReference type="ARBA" id="ARBA00023128"/>
    </source>
</evidence>
<dbReference type="PANTHER" id="PTHR43245:SF51">
    <property type="entry name" value="SHORT CHAIN DEHYDROGENASE_REDUCTASE FAMILY 42E, MEMBER 2"/>
    <property type="match status" value="1"/>
</dbReference>
<dbReference type="GO" id="GO:0031966">
    <property type="term" value="C:mitochondrial membrane"/>
    <property type="evidence" value="ECO:0007669"/>
    <property type="project" value="UniProtKB-SubCell"/>
</dbReference>
<dbReference type="GO" id="GO:0016616">
    <property type="term" value="F:oxidoreductase activity, acting on the CH-OH group of donors, NAD or NADP as acceptor"/>
    <property type="evidence" value="ECO:0007669"/>
    <property type="project" value="InterPro"/>
</dbReference>
<keyword evidence="9 10" id="KW-0472">Membrane</keyword>
<dbReference type="GO" id="GO:0005789">
    <property type="term" value="C:endoplasmic reticulum membrane"/>
    <property type="evidence" value="ECO:0007669"/>
    <property type="project" value="UniProtKB-SubCell"/>
</dbReference>
<dbReference type="InterPro" id="IPR050177">
    <property type="entry name" value="Lipid_A_modif_metabolic_enz"/>
</dbReference>
<feature type="transmembrane region" description="Helical" evidence="10">
    <location>
        <begin position="294"/>
        <end position="315"/>
    </location>
</feature>
<dbReference type="SUPFAM" id="SSF51735">
    <property type="entry name" value="NAD(P)-binding Rossmann-fold domains"/>
    <property type="match status" value="1"/>
</dbReference>
<evidence type="ECO:0000256" key="2">
    <source>
        <dbReference type="ARBA" id="ARBA00004389"/>
    </source>
</evidence>
<keyword evidence="7 10" id="KW-0560">Oxidoreductase</keyword>
<comment type="similarity">
    <text evidence="3 10">Belongs to the 3-beta-HSD family.</text>
</comment>
<dbReference type="AlphaFoldDB" id="A0A6P5LKI2"/>
<sequence>MLPMERWSCLVTGAGGFLGQRIVHLLLEEEKELEEIRVLDKVFSPQLLLEFSELKHRTKVTVMEGDILDEQLLRKACQGITAVIHTACIIDMGLRLRKEVVMNVNLKGTQLLLEACISANVPVFLYTSSVEVAGPNSYTKPIQNGHEGMLLESKWYNAYPYSKKLAEKAVLEADGQLLKNGSIMHTCSLRPMYIYGEGCVFLQNEIIKSLNKNKTFIRSREGSMSNQVYVGNVAWAHVLALRALRDSEKAQSIGGEFYYICDDTPPQSYSDFNYQVSKEWGFKLGSKIGIPLTLLYWAAFLLEMISFMLSPIFIYEPPFNRHLLTLSNSVFTFSYEKAKKDLGYEPRFSWLEAKQKTGQWIGTVVAQNREYLKTKAP</sequence>
<dbReference type="GO" id="GO:0006694">
    <property type="term" value="P:steroid biosynthetic process"/>
    <property type="evidence" value="ECO:0007669"/>
    <property type="project" value="InterPro"/>
</dbReference>
<organism evidence="12 14">
    <name type="scientific">Phascolarctos cinereus</name>
    <name type="common">Koala</name>
    <dbReference type="NCBI Taxonomy" id="38626"/>
    <lineage>
        <taxon>Eukaryota</taxon>
        <taxon>Metazoa</taxon>
        <taxon>Chordata</taxon>
        <taxon>Craniata</taxon>
        <taxon>Vertebrata</taxon>
        <taxon>Euteleostomi</taxon>
        <taxon>Mammalia</taxon>
        <taxon>Metatheria</taxon>
        <taxon>Diprotodontia</taxon>
        <taxon>Phascolarctidae</taxon>
        <taxon>Phascolarctos</taxon>
    </lineage>
</organism>
<dbReference type="PANTHER" id="PTHR43245">
    <property type="entry name" value="BIFUNCTIONAL POLYMYXIN RESISTANCE PROTEIN ARNA"/>
    <property type="match status" value="1"/>
</dbReference>
<dbReference type="FunFam" id="3.40.50.720:FF:000220">
    <property type="entry name" value="3 beta-hydroxysteroid dehydrogenase/Delta 5--&gt;4-isomerase type 1"/>
    <property type="match status" value="1"/>
</dbReference>
<evidence type="ECO:0000256" key="4">
    <source>
        <dbReference type="ARBA" id="ARBA00022692"/>
    </source>
</evidence>
<evidence type="ECO:0000256" key="6">
    <source>
        <dbReference type="ARBA" id="ARBA00022989"/>
    </source>
</evidence>
<dbReference type="OMA" id="GGKFYFV"/>
<keyword evidence="12" id="KW-1185">Reference proteome</keyword>
<evidence type="ECO:0000256" key="5">
    <source>
        <dbReference type="ARBA" id="ARBA00022824"/>
    </source>
</evidence>
<proteinExistence type="inferred from homology"/>
<dbReference type="InterPro" id="IPR002225">
    <property type="entry name" value="3Beta_OHSteriod_DH/Estase"/>
</dbReference>
<dbReference type="CTD" id="3284"/>
<keyword evidence="5" id="KW-0256">Endoplasmic reticulum</keyword>
<comment type="subcellular location">
    <subcellularLocation>
        <location evidence="2">Endoplasmic reticulum membrane</location>
        <topology evidence="2">Single-pass membrane protein</topology>
    </subcellularLocation>
    <subcellularLocation>
        <location evidence="1">Mitochondrion membrane</location>
        <topology evidence="1">Single-pass membrane protein</topology>
    </subcellularLocation>
</comment>
<evidence type="ECO:0000256" key="1">
    <source>
        <dbReference type="ARBA" id="ARBA00004304"/>
    </source>
</evidence>
<keyword evidence="6 10" id="KW-1133">Transmembrane helix</keyword>
<name>A0A6P5LKI2_PHACI</name>
<evidence type="ECO:0000256" key="3">
    <source>
        <dbReference type="ARBA" id="ARBA00009219"/>
    </source>
</evidence>
<keyword evidence="4 10" id="KW-0812">Transmembrane</keyword>
<evidence type="ECO:0000259" key="11">
    <source>
        <dbReference type="Pfam" id="PF01073"/>
    </source>
</evidence>
<evidence type="ECO:0000313" key="12">
    <source>
        <dbReference type="Proteomes" id="UP000515140"/>
    </source>
</evidence>
<dbReference type="InterPro" id="IPR036291">
    <property type="entry name" value="NAD(P)-bd_dom_sf"/>
</dbReference>
<accession>A0A6P5LKI2</accession>
<dbReference type="GeneID" id="110219672"/>
<dbReference type="Gene3D" id="3.40.50.720">
    <property type="entry name" value="NAD(P)-binding Rossmann-like Domain"/>
    <property type="match status" value="1"/>
</dbReference>
<dbReference type="RefSeq" id="XP_020858900.1">
    <property type="nucleotide sequence ID" value="XM_021003241.1"/>
</dbReference>
<evidence type="ECO:0000256" key="10">
    <source>
        <dbReference type="RuleBase" id="RU004475"/>
    </source>
</evidence>
<dbReference type="Proteomes" id="UP000515140">
    <property type="component" value="Unplaced"/>
</dbReference>
<evidence type="ECO:0000256" key="7">
    <source>
        <dbReference type="ARBA" id="ARBA00023002"/>
    </source>
</evidence>
<feature type="domain" description="3-beta hydroxysteroid dehydrogenase/isomerase" evidence="11">
    <location>
        <begin position="10"/>
        <end position="291"/>
    </location>
</feature>